<feature type="non-terminal residue" evidence="1">
    <location>
        <position position="105"/>
    </location>
</feature>
<accession>A0AAD1WD45</accession>
<proteinExistence type="predicted"/>
<evidence type="ECO:0000313" key="1">
    <source>
        <dbReference type="EMBL" id="CAH2299621.1"/>
    </source>
</evidence>
<organism evidence="1 2">
    <name type="scientific">Pelobates cultripes</name>
    <name type="common">Western spadefoot toad</name>
    <dbReference type="NCBI Taxonomy" id="61616"/>
    <lineage>
        <taxon>Eukaryota</taxon>
        <taxon>Metazoa</taxon>
        <taxon>Chordata</taxon>
        <taxon>Craniata</taxon>
        <taxon>Vertebrata</taxon>
        <taxon>Euteleostomi</taxon>
        <taxon>Amphibia</taxon>
        <taxon>Batrachia</taxon>
        <taxon>Anura</taxon>
        <taxon>Pelobatoidea</taxon>
        <taxon>Pelobatidae</taxon>
        <taxon>Pelobates</taxon>
    </lineage>
</organism>
<dbReference type="AlphaFoldDB" id="A0AAD1WD45"/>
<protein>
    <submittedName>
        <fullName evidence="1">Uncharacterized protein</fullName>
    </submittedName>
</protein>
<name>A0AAD1WD45_PELCU</name>
<gene>
    <name evidence="1" type="ORF">PECUL_23A005646</name>
</gene>
<evidence type="ECO:0000313" key="2">
    <source>
        <dbReference type="Proteomes" id="UP001295444"/>
    </source>
</evidence>
<dbReference type="EMBL" id="OW240917">
    <property type="protein sequence ID" value="CAH2299621.1"/>
    <property type="molecule type" value="Genomic_DNA"/>
</dbReference>
<sequence length="105" mass="11872">MFTGLLLFSVHSPMQIATTKLATHQIALPKSGTELVCPLIHGPAGVIPVHSREATLLHKTHEQVLKEHYPAKEKRKMADDTCYHTSWDLEARLDSMIAAFWRKLE</sequence>
<keyword evidence="2" id="KW-1185">Reference proteome</keyword>
<reference evidence="1" key="1">
    <citation type="submission" date="2022-03" db="EMBL/GenBank/DDBJ databases">
        <authorList>
            <person name="Alioto T."/>
            <person name="Alioto T."/>
            <person name="Gomez Garrido J."/>
        </authorList>
    </citation>
    <scope>NUCLEOTIDE SEQUENCE</scope>
</reference>
<dbReference type="Proteomes" id="UP001295444">
    <property type="component" value="Chromosome 06"/>
</dbReference>